<keyword evidence="1" id="KW-0732">Signal</keyword>
<dbReference type="InterPro" id="IPR006311">
    <property type="entry name" value="TAT_signal"/>
</dbReference>
<gene>
    <name evidence="3" type="ORF">H6P80_11855</name>
</gene>
<dbReference type="EMBL" id="JACJVJ010000002">
    <property type="protein sequence ID" value="MBC2778312.1"/>
    <property type="molecule type" value="Genomic_DNA"/>
</dbReference>
<dbReference type="PANTHER" id="PTHR34818">
    <property type="entry name" value="PROTEIN BLI-3"/>
    <property type="match status" value="1"/>
</dbReference>
<accession>A0A842HZD2</accession>
<dbReference type="AlphaFoldDB" id="A0A842HZD2"/>
<evidence type="ECO:0000259" key="2">
    <source>
        <dbReference type="Pfam" id="PF01243"/>
    </source>
</evidence>
<keyword evidence="4" id="KW-1185">Reference proteome</keyword>
<dbReference type="InterPro" id="IPR011576">
    <property type="entry name" value="Pyridox_Oxase_N"/>
</dbReference>
<dbReference type="RefSeq" id="WP_185801578.1">
    <property type="nucleotide sequence ID" value="NZ_JACJVJ010000002.1"/>
</dbReference>
<dbReference type="Pfam" id="PF01243">
    <property type="entry name" value="PNPOx_N"/>
    <property type="match status" value="1"/>
</dbReference>
<feature type="domain" description="Pyridoxamine 5'-phosphate oxidase N-terminal" evidence="2">
    <location>
        <begin position="56"/>
        <end position="143"/>
    </location>
</feature>
<dbReference type="PANTHER" id="PTHR34818:SF1">
    <property type="entry name" value="PROTEIN BLI-3"/>
    <property type="match status" value="1"/>
</dbReference>
<dbReference type="PROSITE" id="PS51318">
    <property type="entry name" value="TAT"/>
    <property type="match status" value="1"/>
</dbReference>
<proteinExistence type="predicted"/>
<dbReference type="SUPFAM" id="SSF50475">
    <property type="entry name" value="FMN-binding split barrel"/>
    <property type="match status" value="1"/>
</dbReference>
<sequence length="199" mass="21516">MTSSLSRRTLLSALPIAGIAGVHARLAAQAVDAAPAAAPARGAVYRVNDETVIISAARSIVDEDTVGALITVDEAGHPRSRSVGVSAPDYDMAMWIATHPDTRKVAQLRANQRATLYFSDDAQYYYASFMGRATVHTDEETLRANIFYEGADLDEFWPDFPANTAMIRFVPDWLEVAGHGIPVSPDNWQPQGVVLNGEG</sequence>
<feature type="chain" id="PRO_5032684791" evidence="1">
    <location>
        <begin position="25"/>
        <end position="199"/>
    </location>
</feature>
<evidence type="ECO:0000313" key="4">
    <source>
        <dbReference type="Proteomes" id="UP000564378"/>
    </source>
</evidence>
<reference evidence="3 4" key="1">
    <citation type="submission" date="2020-08" db="EMBL/GenBank/DDBJ databases">
        <title>Draft genome sequence of Parasphingopyxis sp. GrpM-11.</title>
        <authorList>
            <person name="Oh J."/>
            <person name="Roh D.-H."/>
        </authorList>
    </citation>
    <scope>NUCLEOTIDE SEQUENCE [LARGE SCALE GENOMIC DNA]</scope>
    <source>
        <strain evidence="3 4">GrpM-11</strain>
    </source>
</reference>
<organism evidence="3 4">
    <name type="scientific">Parasphingopyxis marina</name>
    <dbReference type="NCBI Taxonomy" id="2761622"/>
    <lineage>
        <taxon>Bacteria</taxon>
        <taxon>Pseudomonadati</taxon>
        <taxon>Pseudomonadota</taxon>
        <taxon>Alphaproteobacteria</taxon>
        <taxon>Sphingomonadales</taxon>
        <taxon>Sphingomonadaceae</taxon>
        <taxon>Parasphingopyxis</taxon>
    </lineage>
</organism>
<feature type="signal peptide" evidence="1">
    <location>
        <begin position="1"/>
        <end position="24"/>
    </location>
</feature>
<dbReference type="InterPro" id="IPR052917">
    <property type="entry name" value="Stress-Dev_Protein"/>
</dbReference>
<protein>
    <submittedName>
        <fullName evidence="3">Pyridoxamine 5'-phosphate oxidase family protein</fullName>
    </submittedName>
</protein>
<evidence type="ECO:0000256" key="1">
    <source>
        <dbReference type="SAM" id="SignalP"/>
    </source>
</evidence>
<comment type="caution">
    <text evidence="3">The sequence shown here is derived from an EMBL/GenBank/DDBJ whole genome shotgun (WGS) entry which is preliminary data.</text>
</comment>
<name>A0A842HZD2_9SPHN</name>
<dbReference type="InterPro" id="IPR012349">
    <property type="entry name" value="Split_barrel_FMN-bd"/>
</dbReference>
<evidence type="ECO:0000313" key="3">
    <source>
        <dbReference type="EMBL" id="MBC2778312.1"/>
    </source>
</evidence>
<dbReference type="Gene3D" id="2.30.110.10">
    <property type="entry name" value="Electron Transport, Fmn-binding Protein, Chain A"/>
    <property type="match status" value="1"/>
</dbReference>
<dbReference type="Proteomes" id="UP000564378">
    <property type="component" value="Unassembled WGS sequence"/>
</dbReference>